<dbReference type="AlphaFoldDB" id="A0A183DJV0"/>
<keyword evidence="2" id="KW-1185">Reference proteome</keyword>
<gene>
    <name evidence="1" type="ORF">GPUH_LOCUS8994</name>
</gene>
<dbReference type="WBParaSite" id="GPUH_0000900101-mRNA-1">
    <property type="protein sequence ID" value="GPUH_0000900101-mRNA-1"/>
    <property type="gene ID" value="GPUH_0000900101"/>
</dbReference>
<organism evidence="3">
    <name type="scientific">Gongylonema pulchrum</name>
    <dbReference type="NCBI Taxonomy" id="637853"/>
    <lineage>
        <taxon>Eukaryota</taxon>
        <taxon>Metazoa</taxon>
        <taxon>Ecdysozoa</taxon>
        <taxon>Nematoda</taxon>
        <taxon>Chromadorea</taxon>
        <taxon>Rhabditida</taxon>
        <taxon>Spirurina</taxon>
        <taxon>Spiruromorpha</taxon>
        <taxon>Spiruroidea</taxon>
        <taxon>Gongylonematidae</taxon>
        <taxon>Gongylonema</taxon>
    </lineage>
</organism>
<sequence>MGQRAEGQENYWDKEPDIPVHASVFDISEQPFSAINPTLLPDSFADAQDM</sequence>
<evidence type="ECO:0000313" key="2">
    <source>
        <dbReference type="Proteomes" id="UP000271098"/>
    </source>
</evidence>
<evidence type="ECO:0000313" key="3">
    <source>
        <dbReference type="WBParaSite" id="GPUH_0000900101-mRNA-1"/>
    </source>
</evidence>
<accession>A0A183DJV0</accession>
<evidence type="ECO:0000313" key="1">
    <source>
        <dbReference type="EMBL" id="VDK66948.1"/>
    </source>
</evidence>
<proteinExistence type="predicted"/>
<reference evidence="1 2" key="2">
    <citation type="submission" date="2018-11" db="EMBL/GenBank/DDBJ databases">
        <authorList>
            <consortium name="Pathogen Informatics"/>
        </authorList>
    </citation>
    <scope>NUCLEOTIDE SEQUENCE [LARGE SCALE GENOMIC DNA]</scope>
</reference>
<dbReference type="Proteomes" id="UP000271098">
    <property type="component" value="Unassembled WGS sequence"/>
</dbReference>
<name>A0A183DJV0_9BILA</name>
<protein>
    <submittedName>
        <fullName evidence="3">AGC-kinase C-terminal domain-containing protein</fullName>
    </submittedName>
</protein>
<dbReference type="EMBL" id="UYRT01027971">
    <property type="protein sequence ID" value="VDK66948.1"/>
    <property type="molecule type" value="Genomic_DNA"/>
</dbReference>
<reference evidence="3" key="1">
    <citation type="submission" date="2016-06" db="UniProtKB">
        <authorList>
            <consortium name="WormBaseParasite"/>
        </authorList>
    </citation>
    <scope>IDENTIFICATION</scope>
</reference>